<name>A0AAN8Z584_9MAGN</name>
<proteinExistence type="predicted"/>
<dbReference type="AlphaFoldDB" id="A0AAN8Z584"/>
<dbReference type="PROSITE" id="PS51257">
    <property type="entry name" value="PROKAR_LIPOPROTEIN"/>
    <property type="match status" value="1"/>
</dbReference>
<gene>
    <name evidence="1" type="ORF">RJ641_009587</name>
</gene>
<evidence type="ECO:0000313" key="2">
    <source>
        <dbReference type="Proteomes" id="UP001370490"/>
    </source>
</evidence>
<organism evidence="1 2">
    <name type="scientific">Dillenia turbinata</name>
    <dbReference type="NCBI Taxonomy" id="194707"/>
    <lineage>
        <taxon>Eukaryota</taxon>
        <taxon>Viridiplantae</taxon>
        <taxon>Streptophyta</taxon>
        <taxon>Embryophyta</taxon>
        <taxon>Tracheophyta</taxon>
        <taxon>Spermatophyta</taxon>
        <taxon>Magnoliopsida</taxon>
        <taxon>eudicotyledons</taxon>
        <taxon>Gunneridae</taxon>
        <taxon>Pentapetalae</taxon>
        <taxon>Dilleniales</taxon>
        <taxon>Dilleniaceae</taxon>
        <taxon>Dillenia</taxon>
    </lineage>
</organism>
<dbReference type="Proteomes" id="UP001370490">
    <property type="component" value="Unassembled WGS sequence"/>
</dbReference>
<accession>A0AAN8Z584</accession>
<keyword evidence="1" id="KW-0067">ATP-binding</keyword>
<keyword evidence="2" id="KW-1185">Reference proteome</keyword>
<dbReference type="EMBL" id="JBAMMX010000016">
    <property type="protein sequence ID" value="KAK6925261.1"/>
    <property type="molecule type" value="Genomic_DNA"/>
</dbReference>
<keyword evidence="1" id="KW-0378">Hydrolase</keyword>
<dbReference type="GO" id="GO:0004386">
    <property type="term" value="F:helicase activity"/>
    <property type="evidence" value="ECO:0007669"/>
    <property type="project" value="UniProtKB-KW"/>
</dbReference>
<keyword evidence="1" id="KW-0547">Nucleotide-binding</keyword>
<comment type="caution">
    <text evidence="1">The sequence shown here is derived from an EMBL/GenBank/DDBJ whole genome shotgun (WGS) entry which is preliminary data.</text>
</comment>
<keyword evidence="1" id="KW-0347">Helicase</keyword>
<reference evidence="1 2" key="1">
    <citation type="submission" date="2023-12" db="EMBL/GenBank/DDBJ databases">
        <title>A high-quality genome assembly for Dillenia turbinata (Dilleniales).</title>
        <authorList>
            <person name="Chanderbali A."/>
        </authorList>
    </citation>
    <scope>NUCLEOTIDE SEQUENCE [LARGE SCALE GENOMIC DNA]</scope>
    <source>
        <strain evidence="1">LSX21</strain>
        <tissue evidence="1">Leaf</tissue>
    </source>
</reference>
<protein>
    <submittedName>
        <fullName evidence="1">DNA helicase Pif1-like</fullName>
    </submittedName>
</protein>
<sequence length="131" mass="14905">MAKGRNAYRSDKSGSFLLSSSVFGLAVSCAESSRKLFFPGKLLIFDRLINCVFRDLNFYAEDPMQIINRCILAIRNNAVDDINHLLIERFSGSLHIYTSVEKTLDERHQGDFEDFLNSLNPRGLPPHKLLL</sequence>
<evidence type="ECO:0000313" key="1">
    <source>
        <dbReference type="EMBL" id="KAK6925261.1"/>
    </source>
</evidence>